<dbReference type="OrthoDB" id="3886144at2759"/>
<protein>
    <recommendedName>
        <fullName evidence="6">Transcription factor domain-containing protein</fullName>
    </recommendedName>
</protein>
<name>A0A6A6ZMF1_9PLEO</name>
<evidence type="ECO:0000313" key="4">
    <source>
        <dbReference type="EMBL" id="KAF2821849.1"/>
    </source>
</evidence>
<dbReference type="EMBL" id="MU006236">
    <property type="protein sequence ID" value="KAF2821849.1"/>
    <property type="molecule type" value="Genomic_DNA"/>
</dbReference>
<evidence type="ECO:0008006" key="6">
    <source>
        <dbReference type="Google" id="ProtNLM"/>
    </source>
</evidence>
<feature type="region of interest" description="Disordered" evidence="3">
    <location>
        <begin position="27"/>
        <end position="54"/>
    </location>
</feature>
<dbReference type="InterPro" id="IPR021858">
    <property type="entry name" value="Fun_TF"/>
</dbReference>
<evidence type="ECO:0000313" key="5">
    <source>
        <dbReference type="Proteomes" id="UP000799424"/>
    </source>
</evidence>
<dbReference type="AlphaFoldDB" id="A0A6A6ZMF1"/>
<dbReference type="PANTHER" id="PTHR37534:SF47">
    <property type="entry name" value="ZN(2)-C6 FUNGAL-TYPE DOMAIN-CONTAINING PROTEIN"/>
    <property type="match status" value="1"/>
</dbReference>
<sequence length="578" mass="64460">MMDIGFPATDINQSSMSLPSPRSLGFLFPNFTQGEPATMDSPGQASHSSNASPQGAIENTQINAIDYASELWNMETFWEDYLRPLPMSLDLGMAGNDARAVPQTPQDREDEAERIAYLFHQQTCHTLSIEEDADQNPWKTLIWPLAKEYPALYHAIAALTCFGISKQQPQLRTEGARHVHRSTQLLSENVEKGEIPLDAALAATLALGFAETWDDENLSNGANHIRAGGILLQQILSNQGNVRLSGEEEARVSFLAHTWTYMDVLARFTCSDLAQPYSGNSSSPDLNLFIQDPSKLDPLMGYSTTFFPIMRRVADLINKVRARETPRNSPAIISQALELRRAIEQWALPIDLEAIDDPSQNMTDAIQTAEAYRWSSLLMLYQAVPELPNLTSYGELAQRVLVYLATIPPTSTTIIVHIFPLIVAGCDTVEEEDRQFVRERWSSMSQRMVTGIVDRCMKITEELWKRREDYLFSRGLLFTSNGMRINNTVSNESAALSKDIASFINFGTSPGANTTSSSGSAVQVNERVGRKGNDFPISAAFKKGVDMLTRTGCTEYTVRGRLHWLGVMNDWNWQVMLG</sequence>
<reference evidence="4" key="1">
    <citation type="journal article" date="2020" name="Stud. Mycol.">
        <title>101 Dothideomycetes genomes: a test case for predicting lifestyles and emergence of pathogens.</title>
        <authorList>
            <person name="Haridas S."/>
            <person name="Albert R."/>
            <person name="Binder M."/>
            <person name="Bloem J."/>
            <person name="Labutti K."/>
            <person name="Salamov A."/>
            <person name="Andreopoulos B."/>
            <person name="Baker S."/>
            <person name="Barry K."/>
            <person name="Bills G."/>
            <person name="Bluhm B."/>
            <person name="Cannon C."/>
            <person name="Castanera R."/>
            <person name="Culley D."/>
            <person name="Daum C."/>
            <person name="Ezra D."/>
            <person name="Gonzalez J."/>
            <person name="Henrissat B."/>
            <person name="Kuo A."/>
            <person name="Liang C."/>
            <person name="Lipzen A."/>
            <person name="Lutzoni F."/>
            <person name="Magnuson J."/>
            <person name="Mondo S."/>
            <person name="Nolan M."/>
            <person name="Ohm R."/>
            <person name="Pangilinan J."/>
            <person name="Park H.-J."/>
            <person name="Ramirez L."/>
            <person name="Alfaro M."/>
            <person name="Sun H."/>
            <person name="Tritt A."/>
            <person name="Yoshinaga Y."/>
            <person name="Zwiers L.-H."/>
            <person name="Turgeon B."/>
            <person name="Goodwin S."/>
            <person name="Spatafora J."/>
            <person name="Crous P."/>
            <person name="Grigoriev I."/>
        </authorList>
    </citation>
    <scope>NUCLEOTIDE SEQUENCE</scope>
    <source>
        <strain evidence="4">CBS 113818</strain>
    </source>
</reference>
<keyword evidence="2" id="KW-0539">Nucleus</keyword>
<comment type="subcellular location">
    <subcellularLocation>
        <location evidence="1">Nucleus</location>
    </subcellularLocation>
</comment>
<accession>A0A6A6ZMF1</accession>
<evidence type="ECO:0000256" key="3">
    <source>
        <dbReference type="SAM" id="MobiDB-lite"/>
    </source>
</evidence>
<organism evidence="4 5">
    <name type="scientific">Ophiobolus disseminans</name>
    <dbReference type="NCBI Taxonomy" id="1469910"/>
    <lineage>
        <taxon>Eukaryota</taxon>
        <taxon>Fungi</taxon>
        <taxon>Dikarya</taxon>
        <taxon>Ascomycota</taxon>
        <taxon>Pezizomycotina</taxon>
        <taxon>Dothideomycetes</taxon>
        <taxon>Pleosporomycetidae</taxon>
        <taxon>Pleosporales</taxon>
        <taxon>Pleosporineae</taxon>
        <taxon>Phaeosphaeriaceae</taxon>
        <taxon>Ophiobolus</taxon>
    </lineage>
</organism>
<dbReference type="Proteomes" id="UP000799424">
    <property type="component" value="Unassembled WGS sequence"/>
</dbReference>
<gene>
    <name evidence="4" type="ORF">CC86DRAFT_470491</name>
</gene>
<dbReference type="GO" id="GO:0000976">
    <property type="term" value="F:transcription cis-regulatory region binding"/>
    <property type="evidence" value="ECO:0007669"/>
    <property type="project" value="TreeGrafter"/>
</dbReference>
<proteinExistence type="predicted"/>
<dbReference type="GO" id="GO:0045944">
    <property type="term" value="P:positive regulation of transcription by RNA polymerase II"/>
    <property type="evidence" value="ECO:0007669"/>
    <property type="project" value="TreeGrafter"/>
</dbReference>
<dbReference type="GO" id="GO:0003700">
    <property type="term" value="F:DNA-binding transcription factor activity"/>
    <property type="evidence" value="ECO:0007669"/>
    <property type="project" value="TreeGrafter"/>
</dbReference>
<dbReference type="PANTHER" id="PTHR37534">
    <property type="entry name" value="TRANSCRIPTIONAL ACTIVATOR PROTEIN UGA3"/>
    <property type="match status" value="1"/>
</dbReference>
<feature type="compositionally biased region" description="Polar residues" evidence="3">
    <location>
        <begin position="30"/>
        <end position="54"/>
    </location>
</feature>
<dbReference type="GO" id="GO:0005634">
    <property type="term" value="C:nucleus"/>
    <property type="evidence" value="ECO:0007669"/>
    <property type="project" value="UniProtKB-SubCell"/>
</dbReference>
<keyword evidence="5" id="KW-1185">Reference proteome</keyword>
<evidence type="ECO:0000256" key="2">
    <source>
        <dbReference type="ARBA" id="ARBA00023242"/>
    </source>
</evidence>
<evidence type="ECO:0000256" key="1">
    <source>
        <dbReference type="ARBA" id="ARBA00004123"/>
    </source>
</evidence>
<dbReference type="Pfam" id="PF11951">
    <property type="entry name" value="Fungal_trans_2"/>
    <property type="match status" value="1"/>
</dbReference>